<dbReference type="EMBL" id="CADCXV010001204">
    <property type="protein sequence ID" value="CAB0042531.1"/>
    <property type="molecule type" value="Genomic_DNA"/>
</dbReference>
<dbReference type="AlphaFoldDB" id="A0A6H5J2G9"/>
<evidence type="ECO:0000313" key="1">
    <source>
        <dbReference type="EMBL" id="CAB0042531.1"/>
    </source>
</evidence>
<gene>
    <name evidence="1" type="ORF">TBRA_LOCUS14148</name>
</gene>
<evidence type="ECO:0000313" key="2">
    <source>
        <dbReference type="Proteomes" id="UP000479190"/>
    </source>
</evidence>
<proteinExistence type="predicted"/>
<accession>A0A6H5J2G9</accession>
<keyword evidence="2" id="KW-1185">Reference proteome</keyword>
<dbReference type="Proteomes" id="UP000479190">
    <property type="component" value="Unassembled WGS sequence"/>
</dbReference>
<reference evidence="1 2" key="1">
    <citation type="submission" date="2020-02" db="EMBL/GenBank/DDBJ databases">
        <authorList>
            <person name="Ferguson B K."/>
        </authorList>
    </citation>
    <scope>NUCLEOTIDE SEQUENCE [LARGE SCALE GENOMIC DNA]</scope>
</reference>
<organism evidence="1 2">
    <name type="scientific">Trichogramma brassicae</name>
    <dbReference type="NCBI Taxonomy" id="86971"/>
    <lineage>
        <taxon>Eukaryota</taxon>
        <taxon>Metazoa</taxon>
        <taxon>Ecdysozoa</taxon>
        <taxon>Arthropoda</taxon>
        <taxon>Hexapoda</taxon>
        <taxon>Insecta</taxon>
        <taxon>Pterygota</taxon>
        <taxon>Neoptera</taxon>
        <taxon>Endopterygota</taxon>
        <taxon>Hymenoptera</taxon>
        <taxon>Apocrita</taxon>
        <taxon>Proctotrupomorpha</taxon>
        <taxon>Chalcidoidea</taxon>
        <taxon>Trichogrammatidae</taxon>
        <taxon>Trichogramma</taxon>
    </lineage>
</organism>
<protein>
    <submittedName>
        <fullName evidence="1">Uncharacterized protein</fullName>
    </submittedName>
</protein>
<feature type="non-terminal residue" evidence="1">
    <location>
        <position position="53"/>
    </location>
</feature>
<name>A0A6H5J2G9_9HYME</name>
<sequence length="53" mass="6270">MDQTVIATFKAYYLSRVMRIMMEIVNRAQATSADPRDAGQRFLEGIRYSTFYW</sequence>